<dbReference type="PANTHER" id="PTHR33107">
    <property type="entry name" value="KUNITZ TRYPSIN INHIBITOR 2"/>
    <property type="match status" value="1"/>
</dbReference>
<dbReference type="Pfam" id="PF00197">
    <property type="entry name" value="Kunitz_legume"/>
    <property type="match status" value="1"/>
</dbReference>
<dbReference type="AlphaFoldDB" id="A0AB32VI84"/>
<reference evidence="4" key="2">
    <citation type="submission" date="2025-08" db="UniProtKB">
        <authorList>
            <consortium name="RefSeq"/>
        </authorList>
    </citation>
    <scope>IDENTIFICATION</scope>
</reference>
<dbReference type="RefSeq" id="XP_007041757.2">
    <property type="nucleotide sequence ID" value="XM_007041695.2"/>
</dbReference>
<protein>
    <submittedName>
        <fullName evidence="4">21 kDa seed protein-like</fullName>
    </submittedName>
</protein>
<accession>A0AB32VI84</accession>
<dbReference type="InterPro" id="IPR011065">
    <property type="entry name" value="Kunitz_inhibitor_STI-like_sf"/>
</dbReference>
<name>A0AB32VI84_THECC</name>
<organism evidence="3 4">
    <name type="scientific">Theobroma cacao</name>
    <name type="common">Cacao</name>
    <name type="synonym">Cocoa</name>
    <dbReference type="NCBI Taxonomy" id="3641"/>
    <lineage>
        <taxon>Eukaryota</taxon>
        <taxon>Viridiplantae</taxon>
        <taxon>Streptophyta</taxon>
        <taxon>Embryophyta</taxon>
        <taxon>Tracheophyta</taxon>
        <taxon>Spermatophyta</taxon>
        <taxon>Magnoliopsida</taxon>
        <taxon>eudicotyledons</taxon>
        <taxon>Gunneridae</taxon>
        <taxon>Pentapetalae</taxon>
        <taxon>rosids</taxon>
        <taxon>malvids</taxon>
        <taxon>Malvales</taxon>
        <taxon>Malvaceae</taxon>
        <taxon>Byttnerioideae</taxon>
        <taxon>Theobroma</taxon>
    </lineage>
</organism>
<comment type="similarity">
    <text evidence="1">Belongs to the protease inhibitor I3 (leguminous Kunitz-type inhibitor) family.</text>
</comment>
<dbReference type="InterPro" id="IPR002160">
    <property type="entry name" value="Prot_inh_Kunz-lg"/>
</dbReference>
<dbReference type="GO" id="GO:0004866">
    <property type="term" value="F:endopeptidase inhibitor activity"/>
    <property type="evidence" value="ECO:0007669"/>
    <property type="project" value="InterPro"/>
</dbReference>
<sequence length="219" mass="23672">MMKTTLAMLLLLFVFSSKSSATDENVPVYDVNGDELRPGVQYYVVSAIWGAGGGGLYLGQGRNKTCPYDVAQERSDLVRGIPVTFSTVDTEGDVIHESTDLNIKFIPPQPTACSLSTVWKVDCYDESGGEWFVTTGGLEGDAQALSSLFRITAAPGGISYKLALCPSVCESCTKYLCSEIGRHSSGFDSLIRLVLSDNGWPFVFIKASDDEVLKQVVNV</sequence>
<keyword evidence="2" id="KW-0732">Signal</keyword>
<dbReference type="CDD" id="cd23370">
    <property type="entry name" value="beta-trefoil_STI_MkMLP-like"/>
    <property type="match status" value="1"/>
</dbReference>
<feature type="chain" id="PRO_5044283970" evidence="2">
    <location>
        <begin position="22"/>
        <end position="219"/>
    </location>
</feature>
<dbReference type="PRINTS" id="PR00291">
    <property type="entry name" value="KUNITZINHBTR"/>
</dbReference>
<dbReference type="Gramene" id="Tc02v2_t004390.1">
    <property type="protein sequence ID" value="Tc02v2_p004390.1"/>
    <property type="gene ID" value="Tc02v2_g004390"/>
</dbReference>
<evidence type="ECO:0000313" key="4">
    <source>
        <dbReference type="RefSeq" id="XP_007041757.2"/>
    </source>
</evidence>
<dbReference type="KEGG" id="tcc:18607502"/>
<proteinExistence type="inferred from homology"/>
<dbReference type="GeneID" id="18607502"/>
<dbReference type="SUPFAM" id="SSF50386">
    <property type="entry name" value="STI-like"/>
    <property type="match status" value="1"/>
</dbReference>
<dbReference type="Gene3D" id="2.80.10.50">
    <property type="match status" value="1"/>
</dbReference>
<gene>
    <name evidence="4" type="primary">LOC18607502</name>
</gene>
<feature type="signal peptide" evidence="2">
    <location>
        <begin position="1"/>
        <end position="21"/>
    </location>
</feature>
<dbReference type="PANTHER" id="PTHR33107:SF28">
    <property type="entry name" value="CYSTEINE PROTEASE INHIBITOR 8-LIKE"/>
    <property type="match status" value="1"/>
</dbReference>
<evidence type="ECO:0000256" key="1">
    <source>
        <dbReference type="ARBA" id="ARBA00005440"/>
    </source>
</evidence>
<reference evidence="3" key="1">
    <citation type="journal article" date="1997" name="Nucleic Acids Res.">
        <title>tRNAscan-SE: a program for improved detection of transfer RNA genes in genomic sequence.</title>
        <authorList>
            <person name="Lowe T.M."/>
            <person name="Eddy S.R."/>
        </authorList>
    </citation>
    <scope>NUCLEOTIDE SEQUENCE [LARGE SCALE GENOMIC DNA]</scope>
    <source>
        <strain evidence="3">r\B97-61/B2</strain>
    </source>
</reference>
<evidence type="ECO:0000256" key="2">
    <source>
        <dbReference type="SAM" id="SignalP"/>
    </source>
</evidence>
<dbReference type="PROSITE" id="PS00283">
    <property type="entry name" value="SOYBEAN_KUNITZ"/>
    <property type="match status" value="1"/>
</dbReference>
<evidence type="ECO:0000313" key="3">
    <source>
        <dbReference type="Proteomes" id="UP000694886"/>
    </source>
</evidence>
<dbReference type="Proteomes" id="UP000694886">
    <property type="component" value="Chromosome 2"/>
</dbReference>
<dbReference type="SMART" id="SM00452">
    <property type="entry name" value="STI"/>
    <property type="match status" value="1"/>
</dbReference>